<sequence length="151" mass="17113">MKRLFITAALIGLSTAYASPAFANIKFCNRSDRPVNAAFAMRINLSSAPNPWVTRGWWSIAPGQCKVVSSEQLYASTDYGYFAERADGTKHWPATGGDFQVNMRGLCVQAGRFVIVDYERWPECKEPPRRQVTFKLFSVGENWENYIVNFD</sequence>
<feature type="chain" id="PRO_5047372985" evidence="1">
    <location>
        <begin position="24"/>
        <end position="151"/>
    </location>
</feature>
<dbReference type="EMBL" id="JAQNDK010000004">
    <property type="protein sequence ID" value="MDC0682474.1"/>
    <property type="molecule type" value="Genomic_DNA"/>
</dbReference>
<accession>A0ABT5C7R6</accession>
<dbReference type="InterPro" id="IPR009380">
    <property type="entry name" value="DUF1036"/>
</dbReference>
<dbReference type="Pfam" id="PF06282">
    <property type="entry name" value="DUF1036"/>
    <property type="match status" value="1"/>
</dbReference>
<evidence type="ECO:0000313" key="2">
    <source>
        <dbReference type="EMBL" id="MDC0682474.1"/>
    </source>
</evidence>
<reference evidence="2 3" key="1">
    <citation type="submission" date="2023-01" db="EMBL/GenBank/DDBJ databases">
        <title>Minimal conservation of predation-associated metabolite biosynthetic gene clusters underscores biosynthetic potential of Myxococcota including descriptions for ten novel species: Archangium lansinium sp. nov., Myxococcus landrumus sp. nov., Nannocystis bai.</title>
        <authorList>
            <person name="Ahearne A."/>
            <person name="Stevens C."/>
            <person name="Dowd S."/>
        </authorList>
    </citation>
    <scope>NUCLEOTIDE SEQUENCE [LARGE SCALE GENOMIC DNA]</scope>
    <source>
        <strain evidence="2 3">WIWO2</strain>
    </source>
</reference>
<evidence type="ECO:0000313" key="3">
    <source>
        <dbReference type="Proteomes" id="UP001217485"/>
    </source>
</evidence>
<dbReference type="Proteomes" id="UP001217485">
    <property type="component" value="Unassembled WGS sequence"/>
</dbReference>
<comment type="caution">
    <text evidence="2">The sequence shown here is derived from an EMBL/GenBank/DDBJ whole genome shotgun (WGS) entry which is preliminary data.</text>
</comment>
<organism evidence="2 3">
    <name type="scientific">Sorangium atrum</name>
    <dbReference type="NCBI Taxonomy" id="2995308"/>
    <lineage>
        <taxon>Bacteria</taxon>
        <taxon>Pseudomonadati</taxon>
        <taxon>Myxococcota</taxon>
        <taxon>Polyangia</taxon>
        <taxon>Polyangiales</taxon>
        <taxon>Polyangiaceae</taxon>
        <taxon>Sorangium</taxon>
    </lineage>
</organism>
<name>A0ABT5C7R6_9BACT</name>
<gene>
    <name evidence="2" type="ORF">POL72_32390</name>
</gene>
<feature type="signal peptide" evidence="1">
    <location>
        <begin position="1"/>
        <end position="23"/>
    </location>
</feature>
<keyword evidence="1" id="KW-0732">Signal</keyword>
<evidence type="ECO:0000256" key="1">
    <source>
        <dbReference type="SAM" id="SignalP"/>
    </source>
</evidence>
<proteinExistence type="predicted"/>
<keyword evidence="3" id="KW-1185">Reference proteome</keyword>
<protein>
    <submittedName>
        <fullName evidence="2">DUF1036 domain-containing protein</fullName>
    </submittedName>
</protein>
<dbReference type="RefSeq" id="WP_272100429.1">
    <property type="nucleotide sequence ID" value="NZ_JAQNDK010000004.1"/>
</dbReference>